<dbReference type="Proteomes" id="UP000057158">
    <property type="component" value="Chromosome"/>
</dbReference>
<gene>
    <name evidence="1" type="ORF">DSOUD_0469</name>
</gene>
<dbReference type="EMBL" id="CP010802">
    <property type="protein sequence ID" value="ALC15261.1"/>
    <property type="molecule type" value="Genomic_DNA"/>
</dbReference>
<sequence length="434" mass="48051">MSDFDVPTEDTNQEDVLPGYFRADIIPEDLPMLFPLLQAKESVDAFSALFSGSQASVLVRLMILREIGSRGDDPHWSPREIESMFSYVDETKLKSALLRLRNSGILIWLTDISRYQLSPLGRMALSALSNMMKFGQEEGSELGYITSQIVASQAMGVVNQETLEHLLSRLSELDDEFNRAIVSGSESRIKTAEKKLDSVWNWVEKGTEVMKIVTDNLDLDRGAHRLAQQIGRRQSKLLSMASRFQSELNLIEKNKVHIERGLSSSDILHWLLGQPLKALAAVLDGAMIHTPSPGFVLSDIAVDIAEEMLIHRDISEIDESIPPLPDQEDAKDVELEPIDFRALSTLQSDLTAVGESMPLQDLVPKKDFGTTSYRLSLIALIGRAGDVADGNPVKGLVDLPIDMEIAESGEVVKIGRWGVEEMTAGFLHRKGVGK</sequence>
<keyword evidence="2" id="KW-1185">Reference proteome</keyword>
<dbReference type="KEGG" id="des:DSOUD_0469"/>
<evidence type="ECO:0000313" key="2">
    <source>
        <dbReference type="Proteomes" id="UP000057158"/>
    </source>
</evidence>
<accession>A0A0M5IN10</accession>
<dbReference type="PATRIC" id="fig|1603606.3.peg.509"/>
<dbReference type="STRING" id="1603606.DSOUD_0469"/>
<organism evidence="1 2">
    <name type="scientific">Desulfuromonas soudanensis</name>
    <dbReference type="NCBI Taxonomy" id="1603606"/>
    <lineage>
        <taxon>Bacteria</taxon>
        <taxon>Pseudomonadati</taxon>
        <taxon>Thermodesulfobacteriota</taxon>
        <taxon>Desulfuromonadia</taxon>
        <taxon>Desulfuromonadales</taxon>
        <taxon>Desulfuromonadaceae</taxon>
        <taxon>Desulfuromonas</taxon>
    </lineage>
</organism>
<name>A0A0M5IN10_9BACT</name>
<dbReference type="OrthoDB" id="6015875at2"/>
<reference evidence="1 2" key="1">
    <citation type="submission" date="2015-07" db="EMBL/GenBank/DDBJ databases">
        <title>Isolation and Genomic Characterization of a Novel Halophilic Metal-Reducing Deltaproteobacterium from the Deep Subsurface.</title>
        <authorList>
            <person name="Badalamenti J.P."/>
            <person name="Summers Z.M."/>
            <person name="Gralnick J.A."/>
            <person name="Bond D.R."/>
        </authorList>
    </citation>
    <scope>NUCLEOTIDE SEQUENCE [LARGE SCALE GENOMIC DNA]</scope>
    <source>
        <strain evidence="1 2">WTL</strain>
    </source>
</reference>
<protein>
    <submittedName>
        <fullName evidence="1">Uncharacterized protein</fullName>
    </submittedName>
</protein>
<evidence type="ECO:0000313" key="1">
    <source>
        <dbReference type="EMBL" id="ALC15261.1"/>
    </source>
</evidence>
<proteinExistence type="predicted"/>
<dbReference type="RefSeq" id="WP_053549485.1">
    <property type="nucleotide sequence ID" value="NZ_CP010802.1"/>
</dbReference>
<dbReference type="AlphaFoldDB" id="A0A0M5IN10"/>